<dbReference type="InterPro" id="IPR001352">
    <property type="entry name" value="RNase_HII/HIII"/>
</dbReference>
<organism evidence="18 19">
    <name type="scientific">Agathobaculum butyriciproducens</name>
    <dbReference type="NCBI Taxonomy" id="1628085"/>
    <lineage>
        <taxon>Bacteria</taxon>
        <taxon>Bacillati</taxon>
        <taxon>Bacillota</taxon>
        <taxon>Clostridia</taxon>
        <taxon>Eubacteriales</taxon>
        <taxon>Butyricicoccaceae</taxon>
        <taxon>Agathobaculum</taxon>
    </lineage>
</organism>
<dbReference type="Pfam" id="PF01351">
    <property type="entry name" value="RNase_HII"/>
    <property type="match status" value="1"/>
</dbReference>
<keyword evidence="10 14" id="KW-0479">Metal-binding</keyword>
<comment type="catalytic activity">
    <reaction evidence="1 14 15 16">
        <text>Endonucleolytic cleavage to 5'-phosphomonoester.</text>
        <dbReference type="EC" id="3.1.26.4"/>
    </reaction>
</comment>
<evidence type="ECO:0000313" key="19">
    <source>
        <dbReference type="Proteomes" id="UP001298753"/>
    </source>
</evidence>
<keyword evidence="19" id="KW-1185">Reference proteome</keyword>
<dbReference type="RefSeq" id="WP_227600704.1">
    <property type="nucleotide sequence ID" value="NZ_JAJEPX010000018.1"/>
</dbReference>
<comment type="similarity">
    <text evidence="5 14 16">Belongs to the RNase HII family.</text>
</comment>
<accession>A0AAW4VVK4</accession>
<evidence type="ECO:0000256" key="11">
    <source>
        <dbReference type="ARBA" id="ARBA00022759"/>
    </source>
</evidence>
<evidence type="ECO:0000256" key="16">
    <source>
        <dbReference type="RuleBase" id="RU003515"/>
    </source>
</evidence>
<dbReference type="CDD" id="cd07182">
    <property type="entry name" value="RNase_HII_bacteria_HII_like"/>
    <property type="match status" value="1"/>
</dbReference>
<dbReference type="NCBIfam" id="NF000595">
    <property type="entry name" value="PRK00015.1-3"/>
    <property type="match status" value="1"/>
</dbReference>
<dbReference type="AlphaFoldDB" id="A0AAW4VVK4"/>
<evidence type="ECO:0000256" key="14">
    <source>
        <dbReference type="HAMAP-Rule" id="MF_00052"/>
    </source>
</evidence>
<sequence>MTWEYEEKAWANGYGSVCGVDEAGRGPVAGPVCAAAVILPAGIVIEGLNDSKKLSEKKREKLFDEITANALAWSVSLVDERVIDEINILQATYRAMKQAVDGLTRPADFVYVDGNRSQGLEQPHECVVSGDAKIPSVAAASIIAKVTRDRLMRRFAEQYPQYGFEKHKGYETKAHDEALLEHGPCPIHRMTFLKKFYEKHPEAPR</sequence>
<evidence type="ECO:0000256" key="10">
    <source>
        <dbReference type="ARBA" id="ARBA00022723"/>
    </source>
</evidence>
<dbReference type="PANTHER" id="PTHR10954">
    <property type="entry name" value="RIBONUCLEASE H2 SUBUNIT A"/>
    <property type="match status" value="1"/>
</dbReference>
<feature type="binding site" evidence="14 15">
    <location>
        <position position="22"/>
    </location>
    <ligand>
        <name>a divalent metal cation</name>
        <dbReference type="ChEBI" id="CHEBI:60240"/>
    </ligand>
</feature>
<evidence type="ECO:0000256" key="5">
    <source>
        <dbReference type="ARBA" id="ARBA00007383"/>
    </source>
</evidence>
<dbReference type="PROSITE" id="PS51975">
    <property type="entry name" value="RNASE_H_2"/>
    <property type="match status" value="1"/>
</dbReference>
<keyword evidence="11 14" id="KW-0255">Endonuclease</keyword>
<gene>
    <name evidence="14" type="primary">rnhB</name>
    <name evidence="18" type="ORF">LKD22_07405</name>
</gene>
<keyword evidence="13 14" id="KW-0464">Manganese</keyword>
<dbReference type="InterPro" id="IPR012337">
    <property type="entry name" value="RNaseH-like_sf"/>
</dbReference>
<dbReference type="EC" id="3.1.26.4" evidence="6 14"/>
<dbReference type="GO" id="GO:0030145">
    <property type="term" value="F:manganese ion binding"/>
    <property type="evidence" value="ECO:0007669"/>
    <property type="project" value="UniProtKB-UniRule"/>
</dbReference>
<keyword evidence="12 14" id="KW-0378">Hydrolase</keyword>
<dbReference type="GO" id="GO:0006298">
    <property type="term" value="P:mismatch repair"/>
    <property type="evidence" value="ECO:0007669"/>
    <property type="project" value="TreeGrafter"/>
</dbReference>
<dbReference type="InterPro" id="IPR036397">
    <property type="entry name" value="RNaseH_sf"/>
</dbReference>
<dbReference type="Gene3D" id="3.30.420.10">
    <property type="entry name" value="Ribonuclease H-like superfamily/Ribonuclease H"/>
    <property type="match status" value="1"/>
</dbReference>
<reference evidence="18 19" key="1">
    <citation type="submission" date="2021-10" db="EMBL/GenBank/DDBJ databases">
        <title>Anaerobic single-cell dispensing facilitates the cultivation of human gut bacteria.</title>
        <authorList>
            <person name="Afrizal A."/>
        </authorList>
    </citation>
    <scope>NUCLEOTIDE SEQUENCE [LARGE SCALE GENOMIC DNA]</scope>
    <source>
        <strain evidence="18 19">CLA-AA-H270</strain>
    </source>
</reference>
<evidence type="ECO:0000256" key="2">
    <source>
        <dbReference type="ARBA" id="ARBA00001946"/>
    </source>
</evidence>
<protein>
    <recommendedName>
        <fullName evidence="7 14">Ribonuclease HII</fullName>
        <shortName evidence="14">RNase HII</shortName>
        <ecNumber evidence="6 14">3.1.26.4</ecNumber>
    </recommendedName>
</protein>
<dbReference type="PANTHER" id="PTHR10954:SF18">
    <property type="entry name" value="RIBONUCLEASE HII"/>
    <property type="match status" value="1"/>
</dbReference>
<comment type="cofactor">
    <cofactor evidence="2">
        <name>Mg(2+)</name>
        <dbReference type="ChEBI" id="CHEBI:18420"/>
    </cofactor>
</comment>
<evidence type="ECO:0000256" key="3">
    <source>
        <dbReference type="ARBA" id="ARBA00004065"/>
    </source>
</evidence>
<dbReference type="GO" id="GO:0004523">
    <property type="term" value="F:RNA-DNA hybrid ribonuclease activity"/>
    <property type="evidence" value="ECO:0007669"/>
    <property type="project" value="UniProtKB-UniRule"/>
</dbReference>
<evidence type="ECO:0000256" key="13">
    <source>
        <dbReference type="ARBA" id="ARBA00023211"/>
    </source>
</evidence>
<dbReference type="GO" id="GO:0043137">
    <property type="term" value="P:DNA replication, removal of RNA primer"/>
    <property type="evidence" value="ECO:0007669"/>
    <property type="project" value="TreeGrafter"/>
</dbReference>
<evidence type="ECO:0000259" key="17">
    <source>
        <dbReference type="PROSITE" id="PS51975"/>
    </source>
</evidence>
<dbReference type="GeneID" id="98659954"/>
<evidence type="ECO:0000256" key="4">
    <source>
        <dbReference type="ARBA" id="ARBA00004496"/>
    </source>
</evidence>
<keyword evidence="8 14" id="KW-0963">Cytoplasm</keyword>
<dbReference type="EMBL" id="JAJEPX010000018">
    <property type="protein sequence ID" value="MCC2176952.1"/>
    <property type="molecule type" value="Genomic_DNA"/>
</dbReference>
<evidence type="ECO:0000256" key="15">
    <source>
        <dbReference type="PROSITE-ProRule" id="PRU01319"/>
    </source>
</evidence>
<comment type="function">
    <text evidence="3 14 16">Endonuclease that specifically degrades the RNA of RNA-DNA hybrids.</text>
</comment>
<name>A0AAW4VVK4_9FIRM</name>
<dbReference type="GO" id="GO:0005737">
    <property type="term" value="C:cytoplasm"/>
    <property type="evidence" value="ECO:0007669"/>
    <property type="project" value="UniProtKB-SubCell"/>
</dbReference>
<feature type="domain" description="RNase H type-2" evidence="17">
    <location>
        <begin position="15"/>
        <end position="205"/>
    </location>
</feature>
<dbReference type="FunFam" id="3.30.420.10:FF:000006">
    <property type="entry name" value="Ribonuclease HII"/>
    <property type="match status" value="1"/>
</dbReference>
<dbReference type="InterPro" id="IPR024567">
    <property type="entry name" value="RNase_HII/HIII_dom"/>
</dbReference>
<evidence type="ECO:0000256" key="8">
    <source>
        <dbReference type="ARBA" id="ARBA00022490"/>
    </source>
</evidence>
<evidence type="ECO:0000256" key="9">
    <source>
        <dbReference type="ARBA" id="ARBA00022722"/>
    </source>
</evidence>
<evidence type="ECO:0000256" key="7">
    <source>
        <dbReference type="ARBA" id="ARBA00019179"/>
    </source>
</evidence>
<evidence type="ECO:0000313" key="18">
    <source>
        <dbReference type="EMBL" id="MCC2176952.1"/>
    </source>
</evidence>
<evidence type="ECO:0000256" key="12">
    <source>
        <dbReference type="ARBA" id="ARBA00022801"/>
    </source>
</evidence>
<dbReference type="Proteomes" id="UP001298753">
    <property type="component" value="Unassembled WGS sequence"/>
</dbReference>
<dbReference type="InterPro" id="IPR022898">
    <property type="entry name" value="RNase_HII"/>
</dbReference>
<feature type="binding site" evidence="14 15">
    <location>
        <position position="113"/>
    </location>
    <ligand>
        <name>a divalent metal cation</name>
        <dbReference type="ChEBI" id="CHEBI:60240"/>
    </ligand>
</feature>
<dbReference type="SUPFAM" id="SSF53098">
    <property type="entry name" value="Ribonuclease H-like"/>
    <property type="match status" value="1"/>
</dbReference>
<dbReference type="GO" id="GO:0032299">
    <property type="term" value="C:ribonuclease H2 complex"/>
    <property type="evidence" value="ECO:0007669"/>
    <property type="project" value="TreeGrafter"/>
</dbReference>
<evidence type="ECO:0000256" key="1">
    <source>
        <dbReference type="ARBA" id="ARBA00000077"/>
    </source>
</evidence>
<keyword evidence="9 14" id="KW-0540">Nuclease</keyword>
<feature type="binding site" evidence="14 15">
    <location>
        <position position="21"/>
    </location>
    <ligand>
        <name>a divalent metal cation</name>
        <dbReference type="ChEBI" id="CHEBI:60240"/>
    </ligand>
</feature>
<dbReference type="NCBIfam" id="NF000594">
    <property type="entry name" value="PRK00015.1-1"/>
    <property type="match status" value="1"/>
</dbReference>
<comment type="caution">
    <text evidence="18">The sequence shown here is derived from an EMBL/GenBank/DDBJ whole genome shotgun (WGS) entry which is preliminary data.</text>
</comment>
<evidence type="ECO:0000256" key="6">
    <source>
        <dbReference type="ARBA" id="ARBA00012180"/>
    </source>
</evidence>
<dbReference type="GO" id="GO:0003723">
    <property type="term" value="F:RNA binding"/>
    <property type="evidence" value="ECO:0007669"/>
    <property type="project" value="UniProtKB-UniRule"/>
</dbReference>
<dbReference type="HAMAP" id="MF_00052_B">
    <property type="entry name" value="RNase_HII_B"/>
    <property type="match status" value="1"/>
</dbReference>
<comment type="cofactor">
    <cofactor evidence="14 15">
        <name>Mn(2+)</name>
        <dbReference type="ChEBI" id="CHEBI:29035"/>
    </cofactor>
    <cofactor evidence="14 15">
        <name>Mg(2+)</name>
        <dbReference type="ChEBI" id="CHEBI:18420"/>
    </cofactor>
    <text evidence="14 15">Manganese or magnesium. Binds 1 divalent metal ion per monomer in the absence of substrate. May bind a second metal ion after substrate binding.</text>
</comment>
<comment type="subcellular location">
    <subcellularLocation>
        <location evidence="4 14">Cytoplasm</location>
    </subcellularLocation>
</comment>
<proteinExistence type="inferred from homology"/>